<evidence type="ECO:0000313" key="2">
    <source>
        <dbReference type="Proteomes" id="UP000078512"/>
    </source>
</evidence>
<dbReference type="EMBL" id="KV442078">
    <property type="protein sequence ID" value="OAQ25486.1"/>
    <property type="molecule type" value="Genomic_DNA"/>
</dbReference>
<dbReference type="AlphaFoldDB" id="A0A197JLW6"/>
<gene>
    <name evidence="1" type="ORF">K457DRAFT_758081</name>
</gene>
<keyword evidence="2" id="KW-1185">Reference proteome</keyword>
<dbReference type="Proteomes" id="UP000078512">
    <property type="component" value="Unassembled WGS sequence"/>
</dbReference>
<evidence type="ECO:0000313" key="1">
    <source>
        <dbReference type="EMBL" id="OAQ25486.1"/>
    </source>
</evidence>
<proteinExistence type="predicted"/>
<name>A0A197JLW6_9FUNG</name>
<reference evidence="1 2" key="1">
    <citation type="submission" date="2016-05" db="EMBL/GenBank/DDBJ databases">
        <title>Genome sequencing reveals origins of a unique bacterial endosymbiosis in the earliest lineages of terrestrial Fungi.</title>
        <authorList>
            <consortium name="DOE Joint Genome Institute"/>
            <person name="Uehling J."/>
            <person name="Gryganskyi A."/>
            <person name="Hameed K."/>
            <person name="Tschaplinski T."/>
            <person name="Misztal P."/>
            <person name="Wu S."/>
            <person name="Desiro A."/>
            <person name="Vande Pol N."/>
            <person name="Du Z.-Y."/>
            <person name="Zienkiewicz A."/>
            <person name="Zienkiewicz K."/>
            <person name="Morin E."/>
            <person name="Tisserant E."/>
            <person name="Splivallo R."/>
            <person name="Hainaut M."/>
            <person name="Henrissat B."/>
            <person name="Ohm R."/>
            <person name="Kuo A."/>
            <person name="Yan J."/>
            <person name="Lipzen A."/>
            <person name="Nolan M."/>
            <person name="Labutti K."/>
            <person name="Barry K."/>
            <person name="Goldstein A."/>
            <person name="Labbe J."/>
            <person name="Schadt C."/>
            <person name="Tuskan G."/>
            <person name="Grigoriev I."/>
            <person name="Martin F."/>
            <person name="Vilgalys R."/>
            <person name="Bonito G."/>
        </authorList>
    </citation>
    <scope>NUCLEOTIDE SEQUENCE [LARGE SCALE GENOMIC DNA]</scope>
    <source>
        <strain evidence="1 2">AG-77</strain>
    </source>
</reference>
<organism evidence="1 2">
    <name type="scientific">Linnemannia elongata AG-77</name>
    <dbReference type="NCBI Taxonomy" id="1314771"/>
    <lineage>
        <taxon>Eukaryota</taxon>
        <taxon>Fungi</taxon>
        <taxon>Fungi incertae sedis</taxon>
        <taxon>Mucoromycota</taxon>
        <taxon>Mortierellomycotina</taxon>
        <taxon>Mortierellomycetes</taxon>
        <taxon>Mortierellales</taxon>
        <taxon>Mortierellaceae</taxon>
        <taxon>Linnemannia</taxon>
    </lineage>
</organism>
<accession>A0A197JLW6</accession>
<sequence>MLHHTTRTTKKYHQARRHFVFRKKKNTKELVLPDHFLTSYNWEHTWKNCSLHLNDTLRILVMTRRNHIRERVLATESQGKSHSGVGTRHNILQEYSIQKSRLDA</sequence>
<protein>
    <submittedName>
        <fullName evidence="1">Uncharacterized protein</fullName>
    </submittedName>
</protein>